<dbReference type="GO" id="GO:0006355">
    <property type="term" value="P:regulation of DNA-templated transcription"/>
    <property type="evidence" value="ECO:0007669"/>
    <property type="project" value="InterPro"/>
</dbReference>
<dbReference type="CDD" id="cd06170">
    <property type="entry name" value="LuxR_C_like"/>
    <property type="match status" value="1"/>
</dbReference>
<dbReference type="GO" id="GO:0003677">
    <property type="term" value="F:DNA binding"/>
    <property type="evidence" value="ECO:0007669"/>
    <property type="project" value="UniProtKB-KW"/>
</dbReference>
<dbReference type="Proteomes" id="UP001209229">
    <property type="component" value="Unassembled WGS sequence"/>
</dbReference>
<dbReference type="InterPro" id="IPR016032">
    <property type="entry name" value="Sig_transdc_resp-reg_C-effctor"/>
</dbReference>
<comment type="caution">
    <text evidence="5">The sequence shown here is derived from an EMBL/GenBank/DDBJ whole genome shotgun (WGS) entry which is preliminary data.</text>
</comment>
<proteinExistence type="predicted"/>
<keyword evidence="3" id="KW-0804">Transcription</keyword>
<keyword evidence="2" id="KW-0238">DNA-binding</keyword>
<dbReference type="InterPro" id="IPR000792">
    <property type="entry name" value="Tscrpt_reg_LuxR_C"/>
</dbReference>
<dbReference type="PANTHER" id="PTHR44688:SF16">
    <property type="entry name" value="DNA-BINDING TRANSCRIPTIONAL ACTIVATOR DEVR_DOSR"/>
    <property type="match status" value="1"/>
</dbReference>
<protein>
    <submittedName>
        <fullName evidence="5">Helix-turn-helix transcriptional regulator</fullName>
    </submittedName>
</protein>
<evidence type="ECO:0000256" key="3">
    <source>
        <dbReference type="ARBA" id="ARBA00023163"/>
    </source>
</evidence>
<dbReference type="Pfam" id="PF00196">
    <property type="entry name" value="GerE"/>
    <property type="match status" value="1"/>
</dbReference>
<accession>A0AAE3M899</accession>
<dbReference type="RefSeq" id="WP_301192630.1">
    <property type="nucleotide sequence ID" value="NZ_JAPDPJ010000081.1"/>
</dbReference>
<dbReference type="SUPFAM" id="SSF46894">
    <property type="entry name" value="C-terminal effector domain of the bipartite response regulators"/>
    <property type="match status" value="1"/>
</dbReference>
<sequence length="246" mass="28895">MNFSIKNYSELINYLNQIWSDIDYSKLLNTPDYNLNNCNNPLCFSNQFYCFIKAPHLNYISFSQNISSIIGVEDTNMHLKDFLKKIHLKDQEKVIKSYCKTFYNLKQNYHNLKPLKCLSLIDFYIRKETGEYIKLLQQTCIYNFNRYSKELILLFIFTDITDLTPHFFINQSTSSSANHKALDLFTKRELEILDLLSNGKSSHEIADDLSISKHTVDTHRRKMLSKSKLGNTAELIAYTFSKDFVQ</sequence>
<dbReference type="SMART" id="SM00421">
    <property type="entry name" value="HTH_LUXR"/>
    <property type="match status" value="1"/>
</dbReference>
<reference evidence="5" key="1">
    <citation type="submission" date="2022-10" db="EMBL/GenBank/DDBJ databases">
        <authorList>
            <person name="Yu W.X."/>
        </authorList>
    </citation>
    <scope>NUCLEOTIDE SEQUENCE</scope>
    <source>
        <strain evidence="5">AAT</strain>
    </source>
</reference>
<dbReference type="InterPro" id="IPR036388">
    <property type="entry name" value="WH-like_DNA-bd_sf"/>
</dbReference>
<dbReference type="PROSITE" id="PS50043">
    <property type="entry name" value="HTH_LUXR_2"/>
    <property type="match status" value="1"/>
</dbReference>
<keyword evidence="1" id="KW-0805">Transcription regulation</keyword>
<dbReference type="PANTHER" id="PTHR44688">
    <property type="entry name" value="DNA-BINDING TRANSCRIPTIONAL ACTIVATOR DEVR_DOSR"/>
    <property type="match status" value="1"/>
</dbReference>
<feature type="domain" description="HTH luxR-type" evidence="4">
    <location>
        <begin position="178"/>
        <end position="243"/>
    </location>
</feature>
<gene>
    <name evidence="5" type="ORF">OM075_21590</name>
</gene>
<name>A0AAE3M899_9BACT</name>
<dbReference type="PRINTS" id="PR00038">
    <property type="entry name" value="HTHLUXR"/>
</dbReference>
<keyword evidence="6" id="KW-1185">Reference proteome</keyword>
<organism evidence="5 6">
    <name type="scientific">Plebeiibacterium sediminum</name>
    <dbReference type="NCBI Taxonomy" id="2992112"/>
    <lineage>
        <taxon>Bacteria</taxon>
        <taxon>Pseudomonadati</taxon>
        <taxon>Bacteroidota</taxon>
        <taxon>Bacteroidia</taxon>
        <taxon>Marinilabiliales</taxon>
        <taxon>Marinilabiliaceae</taxon>
        <taxon>Plebeiibacterium</taxon>
    </lineage>
</organism>
<evidence type="ECO:0000256" key="2">
    <source>
        <dbReference type="ARBA" id="ARBA00023125"/>
    </source>
</evidence>
<dbReference type="EMBL" id="JAPDPJ010000081">
    <property type="protein sequence ID" value="MCW3789074.1"/>
    <property type="molecule type" value="Genomic_DNA"/>
</dbReference>
<evidence type="ECO:0000313" key="6">
    <source>
        <dbReference type="Proteomes" id="UP001209229"/>
    </source>
</evidence>
<evidence type="ECO:0000259" key="4">
    <source>
        <dbReference type="PROSITE" id="PS50043"/>
    </source>
</evidence>
<evidence type="ECO:0000313" key="5">
    <source>
        <dbReference type="EMBL" id="MCW3789074.1"/>
    </source>
</evidence>
<dbReference type="Gene3D" id="1.10.10.10">
    <property type="entry name" value="Winged helix-like DNA-binding domain superfamily/Winged helix DNA-binding domain"/>
    <property type="match status" value="1"/>
</dbReference>
<evidence type="ECO:0000256" key="1">
    <source>
        <dbReference type="ARBA" id="ARBA00023015"/>
    </source>
</evidence>
<dbReference type="AlphaFoldDB" id="A0AAE3M899"/>